<sequence>MERINKKDITAHDRTVRPLRPNSSNKQQQQKNVNSDNQNPLSSTMGNNSIPGNRNNSQAKKTMKINSYMKSKNNSVSTDTTSIKSFRQPNNTVAGGNLTKRGSSQNSHKQKNHLISQVQTKKVVKKKKPKKNKKDEKILLDLEEQKRQEEEEQREFELYQFRLAQQQKLSEEEKQRLEEEYGFELDFQQKFESEIFQKQKIRQQYENWQNYVNCKSKPDPNKENQMNEFLFIFGENNVINNFDVKKQLEKFDYSESIINDLNQSVNTAMANNQHEKIGYYQNFINKIREIQNKKILEITAYHMKNQQHFIDEQNKIIQEHNLPLLNGDNLKQISSKINSKQELRNLYEFQQQHQSDKNKFGLWFNPVYKAGARLKSVKFEEFKTSIEVPRIYQEQLVIRYTFFRQDNLSGSNYQKYNILGGVHTFSLFKFFPLPVIRARFIMQRDYNSLEEICQEQFYPQPHFQGNQQFIMISLPIANDVYINKENLKIGYFHNNDKKWVQSDEQIQIVKIEEDIVLFKTQILAPFAFISEKQQFFPYKNWFLRQISSWEALLDIQTQDFTFKFEFNTYFVKLRRSMNLPILEDIFDKEMDISELLLELKNRGFNFLPQDIDSSNPQYIQYKKQPDIENKAIQEIITILPSFMVKSHPDLEQNKVDPQADERIFIQIKENMEYLAKDVEEQQGIDTWDNIGCWYKKVGMLKKGNFNEIQDNTQTHVSLDLIFQNHPQIISEEAYLRISNMLYPELQNNIRIFFKLTKLASFT</sequence>
<dbReference type="PANTHER" id="PTHR20929:SF11">
    <property type="entry name" value="DYNEIN AXONEMAL INTERMEDIATE CHAIN 7"/>
    <property type="match status" value="1"/>
</dbReference>
<comment type="caution">
    <text evidence="4">The sequence shown here is derived from an EMBL/GenBank/DDBJ whole genome shotgun (WGS) entry which is preliminary data.</text>
</comment>
<comment type="similarity">
    <text evidence="1">Belongs to the DNAI7 family.</text>
</comment>
<proteinExistence type="inferred from homology"/>
<dbReference type="InterPro" id="IPR023247">
    <property type="entry name" value="IC97/Dnai7-like"/>
</dbReference>
<dbReference type="GO" id="GO:0048487">
    <property type="term" value="F:beta-tubulin binding"/>
    <property type="evidence" value="ECO:0007669"/>
    <property type="project" value="TreeGrafter"/>
</dbReference>
<dbReference type="Pfam" id="PF15927">
    <property type="entry name" value="Casc1_N"/>
    <property type="match status" value="1"/>
</dbReference>
<dbReference type="OrthoDB" id="297923at2759"/>
<evidence type="ECO:0000313" key="4">
    <source>
        <dbReference type="EMBL" id="KRX08698.1"/>
    </source>
</evidence>
<evidence type="ECO:0000313" key="5">
    <source>
        <dbReference type="Proteomes" id="UP000054937"/>
    </source>
</evidence>
<feature type="compositionally biased region" description="Basic and acidic residues" evidence="2">
    <location>
        <begin position="1"/>
        <end position="16"/>
    </location>
</feature>
<reference evidence="4 5" key="1">
    <citation type="journal article" date="2015" name="Sci. Rep.">
        <title>Genome of the facultative scuticociliatosis pathogen Pseudocohnilembus persalinus provides insight into its virulence through horizontal gene transfer.</title>
        <authorList>
            <person name="Xiong J."/>
            <person name="Wang G."/>
            <person name="Cheng J."/>
            <person name="Tian M."/>
            <person name="Pan X."/>
            <person name="Warren A."/>
            <person name="Jiang C."/>
            <person name="Yuan D."/>
            <person name="Miao W."/>
        </authorList>
    </citation>
    <scope>NUCLEOTIDE SEQUENCE [LARGE SCALE GENOMIC DNA]</scope>
    <source>
        <strain evidence="4">36N120E</strain>
    </source>
</reference>
<feature type="domain" description="IC97/Casc1 N-terminal" evidence="3">
    <location>
        <begin position="143"/>
        <end position="319"/>
    </location>
</feature>
<evidence type="ECO:0000259" key="3">
    <source>
        <dbReference type="Pfam" id="PF15927"/>
    </source>
</evidence>
<protein>
    <recommendedName>
        <fullName evidence="3">IC97/Casc1 N-terminal domain-containing protein</fullName>
    </recommendedName>
</protein>
<dbReference type="EMBL" id="LDAU01000058">
    <property type="protein sequence ID" value="KRX08698.1"/>
    <property type="molecule type" value="Genomic_DNA"/>
</dbReference>
<dbReference type="OMA" id="YIHYENY"/>
<dbReference type="InterPro" id="IPR031826">
    <property type="entry name" value="IC97/Casc1_N"/>
</dbReference>
<feature type="region of interest" description="Disordered" evidence="2">
    <location>
        <begin position="1"/>
        <end position="137"/>
    </location>
</feature>
<feature type="compositionally biased region" description="Low complexity" evidence="2">
    <location>
        <begin position="22"/>
        <end position="39"/>
    </location>
</feature>
<evidence type="ECO:0000256" key="1">
    <source>
        <dbReference type="ARBA" id="ARBA00024332"/>
    </source>
</evidence>
<gene>
    <name evidence="4" type="ORF">PPERSA_08009</name>
</gene>
<dbReference type="Proteomes" id="UP000054937">
    <property type="component" value="Unassembled WGS sequence"/>
</dbReference>
<dbReference type="InParanoid" id="A0A0V0R2Z1"/>
<evidence type="ECO:0000256" key="2">
    <source>
        <dbReference type="SAM" id="MobiDB-lite"/>
    </source>
</evidence>
<keyword evidence="5" id="KW-1185">Reference proteome</keyword>
<feature type="compositionally biased region" description="Basic residues" evidence="2">
    <location>
        <begin position="122"/>
        <end position="132"/>
    </location>
</feature>
<name>A0A0V0R2Z1_PSEPJ</name>
<dbReference type="PANTHER" id="PTHR20929">
    <property type="entry name" value="LUNG ADENOMA SUSCEPTIBILITY 1-RELATED"/>
    <property type="match status" value="1"/>
</dbReference>
<dbReference type="GO" id="GO:0008017">
    <property type="term" value="F:microtubule binding"/>
    <property type="evidence" value="ECO:0007669"/>
    <property type="project" value="TreeGrafter"/>
</dbReference>
<dbReference type="GO" id="GO:0005930">
    <property type="term" value="C:axoneme"/>
    <property type="evidence" value="ECO:0007669"/>
    <property type="project" value="TreeGrafter"/>
</dbReference>
<dbReference type="AlphaFoldDB" id="A0A0V0R2Z1"/>
<feature type="compositionally biased region" description="Polar residues" evidence="2">
    <location>
        <begin position="40"/>
        <end position="107"/>
    </location>
</feature>
<accession>A0A0V0R2Z1</accession>
<organism evidence="4 5">
    <name type="scientific">Pseudocohnilembus persalinus</name>
    <name type="common">Ciliate</name>
    <dbReference type="NCBI Taxonomy" id="266149"/>
    <lineage>
        <taxon>Eukaryota</taxon>
        <taxon>Sar</taxon>
        <taxon>Alveolata</taxon>
        <taxon>Ciliophora</taxon>
        <taxon>Intramacronucleata</taxon>
        <taxon>Oligohymenophorea</taxon>
        <taxon>Scuticociliatia</taxon>
        <taxon>Philasterida</taxon>
        <taxon>Pseudocohnilembidae</taxon>
        <taxon>Pseudocohnilembus</taxon>
    </lineage>
</organism>